<evidence type="ECO:0000313" key="1">
    <source>
        <dbReference type="EMBL" id="CAB3380724.1"/>
    </source>
</evidence>
<keyword evidence="2" id="KW-1185">Reference proteome</keyword>
<dbReference type="Proteomes" id="UP000494165">
    <property type="component" value="Unassembled WGS sequence"/>
</dbReference>
<reference evidence="1 2" key="1">
    <citation type="submission" date="2020-04" db="EMBL/GenBank/DDBJ databases">
        <authorList>
            <person name="Alioto T."/>
            <person name="Alioto T."/>
            <person name="Gomez Garrido J."/>
        </authorList>
    </citation>
    <scope>NUCLEOTIDE SEQUENCE [LARGE SCALE GENOMIC DNA]</scope>
</reference>
<evidence type="ECO:0000313" key="2">
    <source>
        <dbReference type="Proteomes" id="UP000494165"/>
    </source>
</evidence>
<gene>
    <name evidence="1" type="ORF">CLODIP_2_CD06466</name>
</gene>
<dbReference type="AlphaFoldDB" id="A0A8S1DDW7"/>
<dbReference type="EMBL" id="CADEPI010000215">
    <property type="protein sequence ID" value="CAB3380724.1"/>
    <property type="molecule type" value="Genomic_DNA"/>
</dbReference>
<protein>
    <submittedName>
        <fullName evidence="1">Uncharacterized protein</fullName>
    </submittedName>
</protein>
<comment type="caution">
    <text evidence="1">The sequence shown here is derived from an EMBL/GenBank/DDBJ whole genome shotgun (WGS) entry which is preliminary data.</text>
</comment>
<name>A0A8S1DDW7_9INSE</name>
<organism evidence="1 2">
    <name type="scientific">Cloeon dipterum</name>
    <dbReference type="NCBI Taxonomy" id="197152"/>
    <lineage>
        <taxon>Eukaryota</taxon>
        <taxon>Metazoa</taxon>
        <taxon>Ecdysozoa</taxon>
        <taxon>Arthropoda</taxon>
        <taxon>Hexapoda</taxon>
        <taxon>Insecta</taxon>
        <taxon>Pterygota</taxon>
        <taxon>Palaeoptera</taxon>
        <taxon>Ephemeroptera</taxon>
        <taxon>Pisciforma</taxon>
        <taxon>Baetidae</taxon>
        <taxon>Cloeon</taxon>
    </lineage>
</organism>
<sequence>MLYSKNGLVCTITHQKTYKWQYADTVTTVHIKNPFDECHASKYIVRSPHFQLERLKPNTEAVLQNPQRYPTPMNSDSHFNRNNGILAQMESFIKQEFANPSRREYSKMA</sequence>
<accession>A0A8S1DDW7</accession>
<proteinExistence type="predicted"/>